<sequence length="105" mass="11415">MHVTFADGIDYNVQHDSMDSTAANAGYVVRRTSVKSERSIHLNGPMEVQGRVESMSSVTLQGDVAVRGKMEAYGNLVVRGNVTCHDRIKSFGNVDIAGYVCCAYV</sequence>
<evidence type="ECO:0000313" key="1">
    <source>
        <dbReference type="EMBL" id="CAK7275267.1"/>
    </source>
</evidence>
<keyword evidence="2" id="KW-1185">Reference proteome</keyword>
<reference evidence="1 2" key="1">
    <citation type="submission" date="2024-01" db="EMBL/GenBank/DDBJ databases">
        <authorList>
            <person name="Allen C."/>
            <person name="Tagirdzhanova G."/>
        </authorList>
    </citation>
    <scope>NUCLEOTIDE SEQUENCE [LARGE SCALE GENOMIC DNA]</scope>
    <source>
        <strain evidence="1 2">CBS 573.63</strain>
    </source>
</reference>
<accession>A0ABP0E846</accession>
<evidence type="ECO:0008006" key="3">
    <source>
        <dbReference type="Google" id="ProtNLM"/>
    </source>
</evidence>
<dbReference type="Proteomes" id="UP001642501">
    <property type="component" value="Unassembled WGS sequence"/>
</dbReference>
<dbReference type="EMBL" id="CAWUOM010000213">
    <property type="protein sequence ID" value="CAK7275267.1"/>
    <property type="molecule type" value="Genomic_DNA"/>
</dbReference>
<gene>
    <name evidence="1" type="ORF">SEPCBS57363_006594</name>
</gene>
<proteinExistence type="predicted"/>
<evidence type="ECO:0000313" key="2">
    <source>
        <dbReference type="Proteomes" id="UP001642501"/>
    </source>
</evidence>
<protein>
    <recommendedName>
        <fullName evidence="3">Polymer-forming cytoskeletal protein</fullName>
    </recommendedName>
</protein>
<name>A0ABP0E846_9PEZI</name>
<comment type="caution">
    <text evidence="1">The sequence shown here is derived from an EMBL/GenBank/DDBJ whole genome shotgun (WGS) entry which is preliminary data.</text>
</comment>
<organism evidence="1 2">
    <name type="scientific">Sporothrix epigloea</name>
    <dbReference type="NCBI Taxonomy" id="1892477"/>
    <lineage>
        <taxon>Eukaryota</taxon>
        <taxon>Fungi</taxon>
        <taxon>Dikarya</taxon>
        <taxon>Ascomycota</taxon>
        <taxon>Pezizomycotina</taxon>
        <taxon>Sordariomycetes</taxon>
        <taxon>Sordariomycetidae</taxon>
        <taxon>Ophiostomatales</taxon>
        <taxon>Ophiostomataceae</taxon>
        <taxon>Sporothrix</taxon>
    </lineage>
</organism>